<evidence type="ECO:0000313" key="1">
    <source>
        <dbReference type="EMBL" id="CAB0582324.1"/>
    </source>
</evidence>
<dbReference type="AlphaFoldDB" id="A0A0F5DEN3"/>
<name>A0A0F5DEN3_CORDP</name>
<sequence>MQVMFYSPSGQKLFGENGSPAFLLKGGITDLKGAIEARTTVIPEVPGQVFDGVTIKPFTFGVTMVVYPTKEMPMEKAMRKTRQIFSAFDYSTCRIDGTGIPVGLKVRLDSIISAPSQDTAKEIAEEITITLAADEGIFWADRKEASGKIDIVNYGDCDLWPEYRWQKTTTITLPSGAKINLPETPTPRVLRTTRHQVSITDLDGKPDRELLKKLGTVWPEGVPRKETKTYEITQNGYIMWRIGYLDPWGL</sequence>
<evidence type="ECO:0008006" key="3">
    <source>
        <dbReference type="Google" id="ProtNLM"/>
    </source>
</evidence>
<gene>
    <name evidence="1" type="ORF">CIP107547_00315</name>
</gene>
<dbReference type="KEGG" id="cdi:DIP0213"/>
<dbReference type="OrthoDB" id="4416006at2"/>
<reference evidence="1 2" key="1">
    <citation type="submission" date="2020-02" db="EMBL/GenBank/DDBJ databases">
        <authorList>
            <person name="Brisse S."/>
        </authorList>
    </citation>
    <scope>NUCLEOTIDE SEQUENCE [LARGE SCALE GENOMIC DNA]</scope>
    <source>
        <strain evidence="1">CIP107547</strain>
    </source>
</reference>
<dbReference type="RefSeq" id="WP_003850245.1">
    <property type="nucleotide sequence ID" value="NZ_CASCJD010000003.1"/>
</dbReference>
<dbReference type="Proteomes" id="UP000480222">
    <property type="component" value="Unassembled WGS sequence"/>
</dbReference>
<dbReference type="OMA" id="PIRIRWK"/>
<dbReference type="EMBL" id="CADDAV010000001">
    <property type="protein sequence ID" value="CAB0582324.1"/>
    <property type="molecule type" value="Genomic_DNA"/>
</dbReference>
<organism evidence="1 2">
    <name type="scientific">Corynebacterium diphtheriae</name>
    <dbReference type="NCBI Taxonomy" id="1717"/>
    <lineage>
        <taxon>Bacteria</taxon>
        <taxon>Bacillati</taxon>
        <taxon>Actinomycetota</taxon>
        <taxon>Actinomycetes</taxon>
        <taxon>Mycobacteriales</taxon>
        <taxon>Corynebacteriaceae</taxon>
        <taxon>Corynebacterium</taxon>
    </lineage>
</organism>
<comment type="caution">
    <text evidence="1">The sequence shown here is derived from an EMBL/GenBank/DDBJ whole genome shotgun (WGS) entry which is preliminary data.</text>
</comment>
<accession>A0A0F5DEN3</accession>
<protein>
    <recommendedName>
        <fullName evidence="3">Immunity-specific protein Beta201</fullName>
    </recommendedName>
</protein>
<proteinExistence type="predicted"/>
<evidence type="ECO:0000313" key="2">
    <source>
        <dbReference type="Proteomes" id="UP000480222"/>
    </source>
</evidence>